<dbReference type="Proteomes" id="UP000020077">
    <property type="component" value="Unassembled WGS sequence"/>
</dbReference>
<dbReference type="EMBL" id="JDVG02000240">
    <property type="protein sequence ID" value="KFB73341.1"/>
    <property type="molecule type" value="Genomic_DNA"/>
</dbReference>
<organism evidence="1 2">
    <name type="scientific">Candidatus Accumulibacter phosphatis</name>
    <dbReference type="NCBI Taxonomy" id="327160"/>
    <lineage>
        <taxon>Bacteria</taxon>
        <taxon>Pseudomonadati</taxon>
        <taxon>Pseudomonadota</taxon>
        <taxon>Betaproteobacteria</taxon>
        <taxon>Candidatus Accumulibacter</taxon>
    </lineage>
</organism>
<evidence type="ECO:0000313" key="1">
    <source>
        <dbReference type="EMBL" id="KFB73341.1"/>
    </source>
</evidence>
<accession>A0A080LXC8</accession>
<sequence length="60" mass="6857">MAATLFARWSQENFFSRRLAQFGTLHLNETIDPVKVEAFVANKAAAHDEIEHLQLESQEV</sequence>
<comment type="caution">
    <text evidence="1">The sequence shown here is derived from an EMBL/GenBank/DDBJ whole genome shotgun (WGS) entry which is preliminary data.</text>
</comment>
<gene>
    <name evidence="1" type="ORF">AW09_001408</name>
</gene>
<reference evidence="1 2" key="1">
    <citation type="submission" date="2014-02" db="EMBL/GenBank/DDBJ databases">
        <title>Expanding our view of genomic diversity in Candidatus Accumulibacter clades.</title>
        <authorList>
            <person name="Skennerton C.T."/>
            <person name="Barr J.J."/>
            <person name="Slater F.R."/>
            <person name="Bond P.L."/>
            <person name="Tyson G.W."/>
        </authorList>
    </citation>
    <scope>NUCLEOTIDE SEQUENCE [LARGE SCALE GENOMIC DNA]</scope>
    <source>
        <strain evidence="2">BA-91</strain>
    </source>
</reference>
<evidence type="ECO:0000313" key="2">
    <source>
        <dbReference type="Proteomes" id="UP000020077"/>
    </source>
</evidence>
<proteinExistence type="predicted"/>
<protein>
    <submittedName>
        <fullName evidence="1">Uncharacterized protein</fullName>
    </submittedName>
</protein>
<name>A0A080LXC8_9PROT</name>
<dbReference type="AlphaFoldDB" id="A0A080LXC8"/>